<dbReference type="Pfam" id="PF00285">
    <property type="entry name" value="Citrate_synt"/>
    <property type="match status" value="1"/>
</dbReference>
<dbReference type="InterPro" id="IPR036969">
    <property type="entry name" value="Citrate_synthase_sf"/>
</dbReference>
<gene>
    <name evidence="3" type="primary">gltA_2</name>
    <name evidence="3" type="ORF">NCTC9695_01493</name>
</gene>
<dbReference type="PANTHER" id="PTHR42871:SF1">
    <property type="entry name" value="CITRATE SYNTHASE"/>
    <property type="match status" value="1"/>
</dbReference>
<dbReference type="GO" id="GO:0036440">
    <property type="term" value="F:citrate synthase activity"/>
    <property type="evidence" value="ECO:0007669"/>
    <property type="project" value="UniProtKB-EC"/>
</dbReference>
<name>A0A447T894_CHRVL</name>
<feature type="transmembrane region" description="Helical" evidence="2">
    <location>
        <begin position="21"/>
        <end position="38"/>
    </location>
</feature>
<dbReference type="Gene3D" id="1.10.580.10">
    <property type="entry name" value="Citrate Synthase, domain 1"/>
    <property type="match status" value="1"/>
</dbReference>
<keyword evidence="2" id="KW-0812">Transmembrane</keyword>
<organism evidence="3 4">
    <name type="scientific">Chromobacterium violaceum</name>
    <dbReference type="NCBI Taxonomy" id="536"/>
    <lineage>
        <taxon>Bacteria</taxon>
        <taxon>Pseudomonadati</taxon>
        <taxon>Pseudomonadota</taxon>
        <taxon>Betaproteobacteria</taxon>
        <taxon>Neisseriales</taxon>
        <taxon>Chromobacteriaceae</taxon>
        <taxon>Chromobacterium</taxon>
    </lineage>
</organism>
<dbReference type="SUPFAM" id="SSF48256">
    <property type="entry name" value="Citrate synthase"/>
    <property type="match status" value="1"/>
</dbReference>
<evidence type="ECO:0000313" key="4">
    <source>
        <dbReference type="Proteomes" id="UP000275777"/>
    </source>
</evidence>
<dbReference type="Proteomes" id="UP000275777">
    <property type="component" value="Chromosome"/>
</dbReference>
<protein>
    <submittedName>
        <fullName evidence="3">Citrate synthase</fullName>
        <ecNumber evidence="3">2.3.3.1</ecNumber>
    </submittedName>
</protein>
<dbReference type="EMBL" id="LR134182">
    <property type="protein sequence ID" value="VEB41079.1"/>
    <property type="molecule type" value="Genomic_DNA"/>
</dbReference>
<dbReference type="InterPro" id="IPR002020">
    <property type="entry name" value="Citrate_synthase"/>
</dbReference>
<keyword evidence="2" id="KW-0472">Membrane</keyword>
<sequence>MRHNMLHDQLMSLFKGFRRDAHPMAVMVGVVGALSAFYHDSLDISNPEHRRISATA</sequence>
<accession>A0A447T894</accession>
<evidence type="ECO:0000313" key="3">
    <source>
        <dbReference type="EMBL" id="VEB41079.1"/>
    </source>
</evidence>
<evidence type="ECO:0000256" key="2">
    <source>
        <dbReference type="SAM" id="Phobius"/>
    </source>
</evidence>
<keyword evidence="3" id="KW-0012">Acyltransferase</keyword>
<comment type="pathway">
    <text evidence="1">Carbohydrate metabolism; tricarboxylic acid cycle; isocitrate from oxaloacetate: step 1/2.</text>
</comment>
<reference evidence="3 4" key="1">
    <citation type="submission" date="2018-12" db="EMBL/GenBank/DDBJ databases">
        <authorList>
            <consortium name="Pathogen Informatics"/>
        </authorList>
    </citation>
    <scope>NUCLEOTIDE SEQUENCE [LARGE SCALE GENOMIC DNA]</scope>
    <source>
        <strain evidence="3 4">NCTC9695</strain>
    </source>
</reference>
<dbReference type="EC" id="2.3.3.1" evidence="3"/>
<dbReference type="PANTHER" id="PTHR42871">
    <property type="entry name" value="CITRATE SYNTHASE"/>
    <property type="match status" value="1"/>
</dbReference>
<keyword evidence="3" id="KW-0808">Transferase</keyword>
<dbReference type="AlphaFoldDB" id="A0A447T894"/>
<proteinExistence type="predicted"/>
<keyword evidence="2" id="KW-1133">Transmembrane helix</keyword>
<dbReference type="InterPro" id="IPR016142">
    <property type="entry name" value="Citrate_synth-like_lrg_a-sub"/>
</dbReference>
<evidence type="ECO:0000256" key="1">
    <source>
        <dbReference type="ARBA" id="ARBA00004751"/>
    </source>
</evidence>